<keyword evidence="4" id="KW-0472">Membrane</keyword>
<dbReference type="AlphaFoldDB" id="A0A2P8CZF3"/>
<dbReference type="EMBL" id="PYGD01000008">
    <property type="protein sequence ID" value="PSK90306.1"/>
    <property type="molecule type" value="Genomic_DNA"/>
</dbReference>
<dbReference type="PANTHER" id="PTHR43630:SF1">
    <property type="entry name" value="POLY-BETA-1,6-N-ACETYL-D-GLUCOSAMINE SYNTHASE"/>
    <property type="match status" value="1"/>
</dbReference>
<feature type="transmembrane region" description="Helical" evidence="4">
    <location>
        <begin position="350"/>
        <end position="370"/>
    </location>
</feature>
<evidence type="ECO:0000256" key="4">
    <source>
        <dbReference type="SAM" id="Phobius"/>
    </source>
</evidence>
<feature type="transmembrane region" description="Helical" evidence="4">
    <location>
        <begin position="6"/>
        <end position="22"/>
    </location>
</feature>
<proteinExistence type="inferred from homology"/>
<feature type="domain" description="Glycosyltransferase 2-like" evidence="5">
    <location>
        <begin position="43"/>
        <end position="193"/>
    </location>
</feature>
<dbReference type="OrthoDB" id="9805625at2"/>
<dbReference type="SUPFAM" id="SSF53448">
    <property type="entry name" value="Nucleotide-diphospho-sugar transferases"/>
    <property type="match status" value="1"/>
</dbReference>
<organism evidence="6 7">
    <name type="scientific">Taibaiella chishuiensis</name>
    <dbReference type="NCBI Taxonomy" id="1434707"/>
    <lineage>
        <taxon>Bacteria</taxon>
        <taxon>Pseudomonadati</taxon>
        <taxon>Bacteroidota</taxon>
        <taxon>Chitinophagia</taxon>
        <taxon>Chitinophagales</taxon>
        <taxon>Chitinophagaceae</taxon>
        <taxon>Taibaiella</taxon>
    </lineage>
</organism>
<gene>
    <name evidence="6" type="ORF">B0I18_10834</name>
</gene>
<dbReference type="RefSeq" id="WP_106524187.1">
    <property type="nucleotide sequence ID" value="NZ_PYGD01000008.1"/>
</dbReference>
<protein>
    <submittedName>
        <fullName evidence="6">Cellulose synthase/poly-beta-1,6-N-acetylglucosamine synthase-like glycosyltransferase</fullName>
    </submittedName>
</protein>
<dbReference type="PANTHER" id="PTHR43630">
    <property type="entry name" value="POLY-BETA-1,6-N-ACETYL-D-GLUCOSAMINE SYNTHASE"/>
    <property type="match status" value="1"/>
</dbReference>
<dbReference type="Pfam" id="PF00535">
    <property type="entry name" value="Glycos_transf_2"/>
    <property type="match status" value="1"/>
</dbReference>
<dbReference type="GO" id="GO:0016757">
    <property type="term" value="F:glycosyltransferase activity"/>
    <property type="evidence" value="ECO:0007669"/>
    <property type="project" value="UniProtKB-KW"/>
</dbReference>
<keyword evidence="4" id="KW-1133">Transmembrane helix</keyword>
<keyword evidence="7" id="KW-1185">Reference proteome</keyword>
<dbReference type="Proteomes" id="UP000240572">
    <property type="component" value="Unassembled WGS sequence"/>
</dbReference>
<comment type="caution">
    <text evidence="6">The sequence shown here is derived from an EMBL/GenBank/DDBJ whole genome shotgun (WGS) entry which is preliminary data.</text>
</comment>
<feature type="transmembrane region" description="Helical" evidence="4">
    <location>
        <begin position="291"/>
        <end position="312"/>
    </location>
</feature>
<keyword evidence="3 6" id="KW-0808">Transferase</keyword>
<dbReference type="Gene3D" id="3.90.550.10">
    <property type="entry name" value="Spore Coat Polysaccharide Biosynthesis Protein SpsA, Chain A"/>
    <property type="match status" value="1"/>
</dbReference>
<keyword evidence="4" id="KW-0812">Transmembrane</keyword>
<sequence>MTIIIISLTLFFIYVALMLMYSRGWHRQPGYTPPGSTPATTVTVIIPARNEAGNIGPCLQSILDNGYPPALLEILLIDDFSTDDTGALGDALLTGGKGRVLRLQDYLSKDERLNSYKKKALEIAIGEAQGELIITTDADCIVPPHWLQNITGIYEQEQAVFVAAPVSFTPGNSRGAKDTLYYFQSLDFMTMQGITAASVKMNLGNMCNGANLAFSKAAFNTVGGYKGIDHIASGDDMLLMHKMQQQYPGRIAYLKSEHAIVATAAQPGWRDFLNQRIRWSSKADKYDDKKLIVILAFIYLFNLSFIALFAAGFFQVYYWLWLFGILFAKTLIELVFLVPVARFYGKQRELWYFPLLQPLHILYIIAAGFLGKFGSYQWKGRTVK</sequence>
<dbReference type="InterPro" id="IPR029044">
    <property type="entry name" value="Nucleotide-diphossugar_trans"/>
</dbReference>
<reference evidence="6 7" key="1">
    <citation type="submission" date="2018-03" db="EMBL/GenBank/DDBJ databases">
        <title>Genomic Encyclopedia of Type Strains, Phase III (KMG-III): the genomes of soil and plant-associated and newly described type strains.</title>
        <authorList>
            <person name="Whitman W."/>
        </authorList>
    </citation>
    <scope>NUCLEOTIDE SEQUENCE [LARGE SCALE GENOMIC DNA]</scope>
    <source>
        <strain evidence="6 7">CGMCC 1.12700</strain>
    </source>
</reference>
<comment type="similarity">
    <text evidence="1">Belongs to the glycosyltransferase 2 family.</text>
</comment>
<feature type="transmembrane region" description="Helical" evidence="4">
    <location>
        <begin position="318"/>
        <end position="338"/>
    </location>
</feature>
<evidence type="ECO:0000313" key="7">
    <source>
        <dbReference type="Proteomes" id="UP000240572"/>
    </source>
</evidence>
<dbReference type="InterPro" id="IPR001173">
    <property type="entry name" value="Glyco_trans_2-like"/>
</dbReference>
<evidence type="ECO:0000256" key="3">
    <source>
        <dbReference type="ARBA" id="ARBA00022679"/>
    </source>
</evidence>
<accession>A0A2P8CZF3</accession>
<evidence type="ECO:0000256" key="2">
    <source>
        <dbReference type="ARBA" id="ARBA00022676"/>
    </source>
</evidence>
<evidence type="ECO:0000259" key="5">
    <source>
        <dbReference type="Pfam" id="PF00535"/>
    </source>
</evidence>
<keyword evidence="2" id="KW-0328">Glycosyltransferase</keyword>
<evidence type="ECO:0000256" key="1">
    <source>
        <dbReference type="ARBA" id="ARBA00006739"/>
    </source>
</evidence>
<evidence type="ECO:0000313" key="6">
    <source>
        <dbReference type="EMBL" id="PSK90306.1"/>
    </source>
</evidence>
<name>A0A2P8CZF3_9BACT</name>